<gene>
    <name evidence="1" type="ORF">EHS15_11845</name>
</gene>
<protein>
    <submittedName>
        <fullName evidence="1">Uncharacterized protein</fullName>
    </submittedName>
</protein>
<keyword evidence="2" id="KW-1185">Reference proteome</keyword>
<comment type="caution">
    <text evidence="1">The sequence shown here is derived from an EMBL/GenBank/DDBJ whole genome shotgun (WGS) entry which is preliminary data.</text>
</comment>
<reference evidence="1" key="1">
    <citation type="journal article" date="2019" name="PLoS Negl. Trop. Dis.">
        <title>Revisiting the worldwide diversity of Leptospira species in the environment.</title>
        <authorList>
            <person name="Vincent A.T."/>
            <person name="Schiettekatte O."/>
            <person name="Bourhy P."/>
            <person name="Veyrier F.J."/>
            <person name="Picardeau M."/>
        </authorList>
    </citation>
    <scope>NUCLEOTIDE SEQUENCE [LARGE SCALE GENOMIC DNA]</scope>
    <source>
        <strain evidence="1">201300427</strain>
    </source>
</reference>
<dbReference type="Proteomes" id="UP000298058">
    <property type="component" value="Unassembled WGS sequence"/>
</dbReference>
<evidence type="ECO:0000313" key="2">
    <source>
        <dbReference type="Proteomes" id="UP000298058"/>
    </source>
</evidence>
<evidence type="ECO:0000313" key="1">
    <source>
        <dbReference type="EMBL" id="TGN18833.1"/>
    </source>
</evidence>
<name>A0A4R9LX07_9LEPT</name>
<organism evidence="1 2">
    <name type="scientific">Leptospira idonii</name>
    <dbReference type="NCBI Taxonomy" id="1193500"/>
    <lineage>
        <taxon>Bacteria</taxon>
        <taxon>Pseudomonadati</taxon>
        <taxon>Spirochaetota</taxon>
        <taxon>Spirochaetia</taxon>
        <taxon>Leptospirales</taxon>
        <taxon>Leptospiraceae</taxon>
        <taxon>Leptospira</taxon>
    </lineage>
</organism>
<accession>A0A4R9LX07</accession>
<dbReference type="EMBL" id="RQHW01000045">
    <property type="protein sequence ID" value="TGN18833.1"/>
    <property type="molecule type" value="Genomic_DNA"/>
</dbReference>
<sequence>MKRANGSKMIGPAFRDVYDTMKIEFPNIHRYIKKRSGTDISDDLNYQETNTMLRKFAKLVKANYPDLFYVNIHDAVLYKTSDRPKIEKILGDLFKSNKPKFKVEDLKSEFNKMMEAKRTPRRSKKVKEKMIETLNIKLNKDNEIISFKSTWMKKIVGTKKELHRDVMFLKSLTPNPKRPASSLRLNITKAELNNLQPKIQRNQVQILIDRAA</sequence>
<dbReference type="AlphaFoldDB" id="A0A4R9LX07"/>
<proteinExistence type="predicted"/>